<dbReference type="EMBL" id="JBEVYD010000012">
    <property type="protein sequence ID" value="KAL3228980.1"/>
    <property type="molecule type" value="Genomic_DNA"/>
</dbReference>
<gene>
    <name evidence="6" type="ORF">RNJ44_02067</name>
</gene>
<dbReference type="SUPFAM" id="SSF57959">
    <property type="entry name" value="Leucine zipper domain"/>
    <property type="match status" value="1"/>
</dbReference>
<keyword evidence="2" id="KW-0238">DNA-binding</keyword>
<dbReference type="PANTHER" id="PTHR11462:SF35">
    <property type="entry name" value="TRANSCRIPTION FACTOR JRA"/>
    <property type="match status" value="1"/>
</dbReference>
<comment type="caution">
    <text evidence="6">The sequence shown here is derived from an EMBL/GenBank/DDBJ whole genome shotgun (WGS) entry which is preliminary data.</text>
</comment>
<dbReference type="PROSITE" id="PS00036">
    <property type="entry name" value="BZIP_BASIC"/>
    <property type="match status" value="1"/>
</dbReference>
<keyword evidence="3" id="KW-0804">Transcription</keyword>
<dbReference type="SMART" id="SM00338">
    <property type="entry name" value="BRLZ"/>
    <property type="match status" value="1"/>
</dbReference>
<evidence type="ECO:0000259" key="5">
    <source>
        <dbReference type="PROSITE" id="PS50217"/>
    </source>
</evidence>
<feature type="domain" description="BZIP" evidence="5">
    <location>
        <begin position="252"/>
        <end position="302"/>
    </location>
</feature>
<evidence type="ECO:0000256" key="1">
    <source>
        <dbReference type="ARBA" id="ARBA00023015"/>
    </source>
</evidence>
<evidence type="ECO:0000313" key="6">
    <source>
        <dbReference type="EMBL" id="KAL3228980.1"/>
    </source>
</evidence>
<proteinExistence type="predicted"/>
<organism evidence="6 7">
    <name type="scientific">Nakaseomyces bracarensis</name>
    <dbReference type="NCBI Taxonomy" id="273131"/>
    <lineage>
        <taxon>Eukaryota</taxon>
        <taxon>Fungi</taxon>
        <taxon>Dikarya</taxon>
        <taxon>Ascomycota</taxon>
        <taxon>Saccharomycotina</taxon>
        <taxon>Saccharomycetes</taxon>
        <taxon>Saccharomycetales</taxon>
        <taxon>Saccharomycetaceae</taxon>
        <taxon>Nakaseomyces</taxon>
    </lineage>
</organism>
<protein>
    <submittedName>
        <fullName evidence="6">General control transcription factor GCN4</fullName>
    </submittedName>
</protein>
<dbReference type="Pfam" id="PF07716">
    <property type="entry name" value="bZIP_2"/>
    <property type="match status" value="1"/>
</dbReference>
<name>A0ABR4NME7_9SACH</name>
<feature type="region of interest" description="Disordered" evidence="4">
    <location>
        <begin position="201"/>
        <end position="225"/>
    </location>
</feature>
<dbReference type="CDD" id="cd12192">
    <property type="entry name" value="GCN4_cent"/>
    <property type="match status" value="1"/>
</dbReference>
<dbReference type="Gene3D" id="3.30.160.60">
    <property type="entry name" value="Classic Zinc Finger"/>
    <property type="match status" value="1"/>
</dbReference>
<feature type="region of interest" description="Disordered" evidence="4">
    <location>
        <begin position="258"/>
        <end position="278"/>
    </location>
</feature>
<dbReference type="CDD" id="cd12193">
    <property type="entry name" value="bZIP_GCN4"/>
    <property type="match status" value="1"/>
</dbReference>
<dbReference type="InterPro" id="IPR050946">
    <property type="entry name" value="AP-1_TF_bZIP"/>
</dbReference>
<dbReference type="InterPro" id="IPR004827">
    <property type="entry name" value="bZIP"/>
</dbReference>
<reference evidence="6 7" key="1">
    <citation type="submission" date="2024-05" db="EMBL/GenBank/DDBJ databases">
        <title>Long read based assembly of the Candida bracarensis genome reveals expanded adhesin content.</title>
        <authorList>
            <person name="Marcet-Houben M."/>
            <person name="Ksiezopolska E."/>
            <person name="Gabaldon T."/>
        </authorList>
    </citation>
    <scope>NUCLEOTIDE SEQUENCE [LARGE SCALE GENOMIC DNA]</scope>
    <source>
        <strain evidence="6 7">CBM6</strain>
    </source>
</reference>
<evidence type="ECO:0000256" key="4">
    <source>
        <dbReference type="SAM" id="MobiDB-lite"/>
    </source>
</evidence>
<dbReference type="PROSITE" id="PS50217">
    <property type="entry name" value="BZIP"/>
    <property type="match status" value="1"/>
</dbReference>
<dbReference type="PANTHER" id="PTHR11462">
    <property type="entry name" value="JUN TRANSCRIPTION FACTOR-RELATED"/>
    <property type="match status" value="1"/>
</dbReference>
<keyword evidence="1" id="KW-0805">Transcription regulation</keyword>
<evidence type="ECO:0000256" key="2">
    <source>
        <dbReference type="ARBA" id="ARBA00023125"/>
    </source>
</evidence>
<dbReference type="InterPro" id="IPR046347">
    <property type="entry name" value="bZIP_sf"/>
</dbReference>
<feature type="compositionally biased region" description="Low complexity" evidence="4">
    <location>
        <begin position="204"/>
        <end position="221"/>
    </location>
</feature>
<evidence type="ECO:0000313" key="7">
    <source>
        <dbReference type="Proteomes" id="UP001623330"/>
    </source>
</evidence>
<keyword evidence="7" id="KW-1185">Reference proteome</keyword>
<sequence>MKMYAAKSNENEMFANDASTKKVVVGELVFGKFNQDNTNNNNDGLMDYTNSIPTDFFDANLEHQFTSKDSTNEELDSNVVDAFFASSTDSTPMFDYADEQMFGNKDEQPENWASLFDDDVEIKAEDVFTADAAIAEFPGNNLVSQVEESKPGPVIAIKQEERSMAHNLVVPAETYLPTPVIEEGKLNNTVAKKANRVTKKTSFSLPSATSSPALSTTSLSSAREEKVDHMGVVTYHRKKRSQPLTPIIPESDDPVAMKRAKNTEAARRSRARKLQRMNQLEDKVEELLKKNSDLENEVRRLKSLLGESA</sequence>
<accession>A0ABR4NME7</accession>
<dbReference type="Proteomes" id="UP001623330">
    <property type="component" value="Unassembled WGS sequence"/>
</dbReference>
<evidence type="ECO:0000256" key="3">
    <source>
        <dbReference type="ARBA" id="ARBA00023163"/>
    </source>
</evidence>